<evidence type="ECO:0000256" key="1">
    <source>
        <dbReference type="SAM" id="MobiDB-lite"/>
    </source>
</evidence>
<protein>
    <submittedName>
        <fullName evidence="2">Uncharacterized protein</fullName>
    </submittedName>
</protein>
<keyword evidence="3" id="KW-1185">Reference proteome</keyword>
<evidence type="ECO:0000313" key="3">
    <source>
        <dbReference type="Proteomes" id="UP000298416"/>
    </source>
</evidence>
<organism evidence="2">
    <name type="scientific">Salvia splendens</name>
    <name type="common">Scarlet sage</name>
    <dbReference type="NCBI Taxonomy" id="180675"/>
    <lineage>
        <taxon>Eukaryota</taxon>
        <taxon>Viridiplantae</taxon>
        <taxon>Streptophyta</taxon>
        <taxon>Embryophyta</taxon>
        <taxon>Tracheophyta</taxon>
        <taxon>Spermatophyta</taxon>
        <taxon>Magnoliopsida</taxon>
        <taxon>eudicotyledons</taxon>
        <taxon>Gunneridae</taxon>
        <taxon>Pentapetalae</taxon>
        <taxon>asterids</taxon>
        <taxon>lamiids</taxon>
        <taxon>Lamiales</taxon>
        <taxon>Lamiaceae</taxon>
        <taxon>Nepetoideae</taxon>
        <taxon>Mentheae</taxon>
        <taxon>Salviinae</taxon>
        <taxon>Salvia</taxon>
        <taxon>Salvia subgen. Calosphace</taxon>
        <taxon>core Calosphace</taxon>
    </lineage>
</organism>
<accession>A0A8X9A5Z9</accession>
<comment type="caution">
    <text evidence="2">The sequence shown here is derived from an EMBL/GenBank/DDBJ whole genome shotgun (WGS) entry which is preliminary data.</text>
</comment>
<name>A0A8X9A5Z9_SALSN</name>
<feature type="region of interest" description="Disordered" evidence="1">
    <location>
        <begin position="17"/>
        <end position="70"/>
    </location>
</feature>
<feature type="compositionally biased region" description="Basic residues" evidence="1">
    <location>
        <begin position="48"/>
        <end position="70"/>
    </location>
</feature>
<feature type="compositionally biased region" description="Basic and acidic residues" evidence="1">
    <location>
        <begin position="26"/>
        <end position="47"/>
    </location>
</feature>
<reference evidence="2" key="1">
    <citation type="submission" date="2018-01" db="EMBL/GenBank/DDBJ databases">
        <authorList>
            <person name="Mao J.F."/>
        </authorList>
    </citation>
    <scope>NUCLEOTIDE SEQUENCE</scope>
    <source>
        <strain evidence="2">Huo1</strain>
        <tissue evidence="2">Leaf</tissue>
    </source>
</reference>
<sequence length="70" mass="8274">MDPAKLGERVEKKTLKKVEVVTPKTKQGDDKDKAKNVEKKKEDNAEKKRIRHKKKTPMRKSPRTKRYVSR</sequence>
<reference evidence="2" key="2">
    <citation type="submission" date="2020-08" db="EMBL/GenBank/DDBJ databases">
        <title>Plant Genome Project.</title>
        <authorList>
            <person name="Zhang R.-G."/>
        </authorList>
    </citation>
    <scope>NUCLEOTIDE SEQUENCE</scope>
    <source>
        <strain evidence="2">Huo1</strain>
        <tissue evidence="2">Leaf</tissue>
    </source>
</reference>
<proteinExistence type="predicted"/>
<gene>
    <name evidence="2" type="ORF">SASPL_107740</name>
</gene>
<evidence type="ECO:0000313" key="2">
    <source>
        <dbReference type="EMBL" id="KAG6429688.1"/>
    </source>
</evidence>
<dbReference type="Proteomes" id="UP000298416">
    <property type="component" value="Unassembled WGS sequence"/>
</dbReference>
<dbReference type="AlphaFoldDB" id="A0A8X9A5Z9"/>
<dbReference type="EMBL" id="PNBA02000003">
    <property type="protein sequence ID" value="KAG6429688.1"/>
    <property type="molecule type" value="Genomic_DNA"/>
</dbReference>